<dbReference type="Proteomes" id="UP001153050">
    <property type="component" value="Unassembled WGS sequence"/>
</dbReference>
<evidence type="ECO:0000256" key="1">
    <source>
        <dbReference type="SAM" id="MobiDB-lite"/>
    </source>
</evidence>
<keyword evidence="3" id="KW-1185">Reference proteome</keyword>
<reference evidence="2 3" key="1">
    <citation type="submission" date="2022-03" db="EMBL/GenBank/DDBJ databases">
        <authorList>
            <person name="Brunel B."/>
        </authorList>
    </citation>
    <scope>NUCLEOTIDE SEQUENCE [LARGE SCALE GENOMIC DNA]</scope>
    <source>
        <strain evidence="2">STM5069sample</strain>
    </source>
</reference>
<proteinExistence type="predicted"/>
<gene>
    <name evidence="2" type="ORF">MES5069_440223</name>
</gene>
<organism evidence="2 3">
    <name type="scientific">Mesorhizobium escarrei</name>
    <dbReference type="NCBI Taxonomy" id="666018"/>
    <lineage>
        <taxon>Bacteria</taxon>
        <taxon>Pseudomonadati</taxon>
        <taxon>Pseudomonadota</taxon>
        <taxon>Alphaproteobacteria</taxon>
        <taxon>Hyphomicrobiales</taxon>
        <taxon>Phyllobacteriaceae</taxon>
        <taxon>Mesorhizobium</taxon>
    </lineage>
</organism>
<comment type="caution">
    <text evidence="2">The sequence shown here is derived from an EMBL/GenBank/DDBJ whole genome shotgun (WGS) entry which is preliminary data.</text>
</comment>
<feature type="region of interest" description="Disordered" evidence="1">
    <location>
        <begin position="1"/>
        <end position="20"/>
    </location>
</feature>
<evidence type="ECO:0008006" key="4">
    <source>
        <dbReference type="Google" id="ProtNLM"/>
    </source>
</evidence>
<evidence type="ECO:0000313" key="3">
    <source>
        <dbReference type="Proteomes" id="UP001153050"/>
    </source>
</evidence>
<feature type="region of interest" description="Disordered" evidence="1">
    <location>
        <begin position="40"/>
        <end position="79"/>
    </location>
</feature>
<name>A0ABM9E858_9HYPH</name>
<sequence length="79" mass="8728">MRGRCRAGQRGDCPSNLSTNHSQTLRQVSGWEWGQVKVGDPSHPLCPGGHLPRKGGDWPSWRLSPNTNAERQGDSMHLP</sequence>
<dbReference type="EMBL" id="CAKXZT010000140">
    <property type="protein sequence ID" value="CAH2404945.1"/>
    <property type="molecule type" value="Genomic_DNA"/>
</dbReference>
<evidence type="ECO:0000313" key="2">
    <source>
        <dbReference type="EMBL" id="CAH2404945.1"/>
    </source>
</evidence>
<protein>
    <recommendedName>
        <fullName evidence="4">Lytic murein transglycosylase</fullName>
    </recommendedName>
</protein>
<accession>A0ABM9E858</accession>